<gene>
    <name evidence="13" type="primary">cysC</name>
    <name evidence="12" type="synonym">cysN</name>
    <name evidence="14" type="ORF">C1S79_15195</name>
</gene>
<dbReference type="InterPro" id="IPR059117">
    <property type="entry name" value="APS_kinase_dom"/>
</dbReference>
<evidence type="ECO:0000256" key="7">
    <source>
        <dbReference type="ARBA" id="ARBA00022741"/>
    </source>
</evidence>
<evidence type="ECO:0000256" key="9">
    <source>
        <dbReference type="ARBA" id="ARBA00023134"/>
    </source>
</evidence>
<evidence type="ECO:0000256" key="12">
    <source>
        <dbReference type="HAMAP-Rule" id="MF_00062"/>
    </source>
</evidence>
<evidence type="ECO:0000256" key="3">
    <source>
        <dbReference type="ARBA" id="ARBA00005438"/>
    </source>
</evidence>
<comment type="function">
    <text evidence="12">With CysD forms the ATP sulfurylase (ATPS) that catalyzes the adenylation of sulfate producing adenosine 5'-phosphosulfate (APS) and diphosphate, the first enzymatic step in sulfur assimilation pathway. APS synthesis involves the formation of a high-energy phosphoric-sulfuric acid anhydride bond driven by GTP hydrolysis by CysN coupled to ATP hydrolysis by CysD.</text>
</comment>
<evidence type="ECO:0000256" key="6">
    <source>
        <dbReference type="ARBA" id="ARBA00022695"/>
    </source>
</evidence>
<evidence type="ECO:0000256" key="4">
    <source>
        <dbReference type="ARBA" id="ARBA00007237"/>
    </source>
</evidence>
<keyword evidence="15" id="KW-1185">Reference proteome</keyword>
<dbReference type="FunFam" id="3.40.50.300:FF:000119">
    <property type="entry name" value="Sulfate adenylyltransferase subunit 1"/>
    <property type="match status" value="1"/>
</dbReference>
<organism evidence="14 15">
    <name type="scientific">Mycolicibacterium phocaicum</name>
    <dbReference type="NCBI Taxonomy" id="319706"/>
    <lineage>
        <taxon>Bacteria</taxon>
        <taxon>Bacillati</taxon>
        <taxon>Actinomycetota</taxon>
        <taxon>Actinomycetes</taxon>
        <taxon>Mycobacteriales</taxon>
        <taxon>Mycobacteriaceae</taxon>
        <taxon>Mycolicibacterium</taxon>
    </lineage>
</organism>
<dbReference type="EC" id="2.7.1.25" evidence="13"/>
<keyword evidence="9 12" id="KW-0342">GTP-binding</keyword>
<comment type="pathway">
    <text evidence="12">Sulfur metabolism; hydrogen sulfide biosynthesis; sulfite from sulfate: step 1/3.</text>
</comment>
<evidence type="ECO:0000256" key="11">
    <source>
        <dbReference type="ARBA" id="ARBA00049370"/>
    </source>
</evidence>
<dbReference type="GO" id="GO:0070814">
    <property type="term" value="P:hydrogen sulfide biosynthetic process"/>
    <property type="evidence" value="ECO:0007669"/>
    <property type="project" value="UniProtKB-UniRule"/>
</dbReference>
<dbReference type="InterPro" id="IPR009000">
    <property type="entry name" value="Transl_B-barrel_sf"/>
</dbReference>
<dbReference type="InterPro" id="IPR027417">
    <property type="entry name" value="P-loop_NTPase"/>
</dbReference>
<dbReference type="Pfam" id="PF22594">
    <property type="entry name" value="GTP-eEF1A_C"/>
    <property type="match status" value="1"/>
</dbReference>
<comment type="catalytic activity">
    <reaction evidence="11 12">
        <text>sulfate + ATP + H(+) = adenosine 5'-phosphosulfate + diphosphate</text>
        <dbReference type="Rhea" id="RHEA:18133"/>
        <dbReference type="ChEBI" id="CHEBI:15378"/>
        <dbReference type="ChEBI" id="CHEBI:16189"/>
        <dbReference type="ChEBI" id="CHEBI:30616"/>
        <dbReference type="ChEBI" id="CHEBI:33019"/>
        <dbReference type="ChEBI" id="CHEBI:58243"/>
        <dbReference type="EC" id="2.7.7.4"/>
    </reaction>
</comment>
<evidence type="ECO:0000256" key="1">
    <source>
        <dbReference type="ARBA" id="ARBA00001823"/>
    </source>
</evidence>
<dbReference type="InterPro" id="IPR009001">
    <property type="entry name" value="Transl_elong_EF1A/Init_IF2_C"/>
</dbReference>
<dbReference type="HAMAP" id="MF_00065">
    <property type="entry name" value="Adenylyl_sulf_kinase"/>
    <property type="match status" value="1"/>
</dbReference>
<dbReference type="Gene3D" id="3.40.50.300">
    <property type="entry name" value="P-loop containing nucleotide triphosphate hydrolases"/>
    <property type="match status" value="2"/>
</dbReference>
<feature type="binding site" evidence="12">
    <location>
        <begin position="88"/>
        <end position="92"/>
    </location>
    <ligand>
        <name>GTP</name>
        <dbReference type="ChEBI" id="CHEBI:37565"/>
    </ligand>
</feature>
<dbReference type="InterPro" id="IPR031157">
    <property type="entry name" value="G_TR_CS"/>
</dbReference>
<dbReference type="InterPro" id="IPR041757">
    <property type="entry name" value="CysN_GTP-bd"/>
</dbReference>
<evidence type="ECO:0000256" key="10">
    <source>
        <dbReference type="ARBA" id="ARBA00023268"/>
    </source>
</evidence>
<dbReference type="GO" id="GO:0000103">
    <property type="term" value="P:sulfate assimilation"/>
    <property type="evidence" value="ECO:0007669"/>
    <property type="project" value="UniProtKB-UniRule"/>
</dbReference>
<evidence type="ECO:0000313" key="15">
    <source>
        <dbReference type="Proteomes" id="UP000309984"/>
    </source>
</evidence>
<proteinExistence type="inferred from homology"/>
<comment type="catalytic activity">
    <reaction evidence="1 13">
        <text>adenosine 5'-phosphosulfate + ATP = 3'-phosphoadenylyl sulfate + ADP + H(+)</text>
        <dbReference type="Rhea" id="RHEA:24152"/>
        <dbReference type="ChEBI" id="CHEBI:15378"/>
        <dbReference type="ChEBI" id="CHEBI:30616"/>
        <dbReference type="ChEBI" id="CHEBI:58243"/>
        <dbReference type="ChEBI" id="CHEBI:58339"/>
        <dbReference type="ChEBI" id="CHEBI:456216"/>
        <dbReference type="EC" id="2.7.1.25"/>
    </reaction>
</comment>
<dbReference type="EC" id="2.7.7.4" evidence="12"/>
<dbReference type="InterPro" id="IPR054696">
    <property type="entry name" value="GTP-eEF1A_C"/>
</dbReference>
<dbReference type="NCBIfam" id="TIGR00455">
    <property type="entry name" value="apsK"/>
    <property type="match status" value="1"/>
</dbReference>
<evidence type="ECO:0000256" key="2">
    <source>
        <dbReference type="ARBA" id="ARBA00002357"/>
    </source>
</evidence>
<dbReference type="CDD" id="cd03695">
    <property type="entry name" value="CysN_NodQ_II"/>
    <property type="match status" value="1"/>
</dbReference>
<feature type="active site" description="Phosphoserine intermediate" evidence="13">
    <location>
        <position position="526"/>
    </location>
</feature>
<keyword evidence="6 12" id="KW-0548">Nucleotidyltransferase</keyword>
<dbReference type="InterPro" id="IPR002891">
    <property type="entry name" value="APS"/>
</dbReference>
<keyword evidence="13" id="KW-0597">Phosphoprotein</keyword>
<dbReference type="Pfam" id="PF01583">
    <property type="entry name" value="APS_kinase"/>
    <property type="match status" value="1"/>
</dbReference>
<dbReference type="NCBIfam" id="NF004035">
    <property type="entry name" value="PRK05506.1"/>
    <property type="match status" value="1"/>
</dbReference>
<keyword evidence="7 12" id="KW-0547">Nucleotide-binding</keyword>
<comment type="similarity">
    <text evidence="4">In the N-terminal section; belongs to the TRAFAC class translation factor GTPase superfamily. Classic translation factor GTPase family. CysN/NodQ subfamily.</text>
</comment>
<dbReference type="InterPro" id="IPR000795">
    <property type="entry name" value="T_Tr_GTP-bd_dom"/>
</dbReference>
<comment type="similarity">
    <text evidence="13">Belongs to the APS kinase family.</text>
</comment>
<dbReference type="RefSeq" id="WP_138249530.1">
    <property type="nucleotide sequence ID" value="NZ_AP022616.1"/>
</dbReference>
<dbReference type="PRINTS" id="PR00315">
    <property type="entry name" value="ELONGATNFCT"/>
</dbReference>
<feature type="binding site" evidence="13">
    <location>
        <begin position="452"/>
        <end position="459"/>
    </location>
    <ligand>
        <name>ATP</name>
        <dbReference type="ChEBI" id="CHEBI:30616"/>
    </ligand>
</feature>
<comment type="function">
    <text evidence="13">Catalyzes the synthesis of activated sulfate.</text>
</comment>
<dbReference type="SUPFAM" id="SSF50447">
    <property type="entry name" value="Translation proteins"/>
    <property type="match status" value="1"/>
</dbReference>
<dbReference type="SUPFAM" id="SSF52540">
    <property type="entry name" value="P-loop containing nucleoside triphosphate hydrolases"/>
    <property type="match status" value="2"/>
</dbReference>
<dbReference type="Pfam" id="PF00009">
    <property type="entry name" value="GTP_EFTU"/>
    <property type="match status" value="1"/>
</dbReference>
<keyword evidence="5 12" id="KW-0808">Transferase</keyword>
<comment type="caution">
    <text evidence="14">The sequence shown here is derived from an EMBL/GenBank/DDBJ whole genome shotgun (WGS) entry which is preliminary data.</text>
</comment>
<dbReference type="EMBL" id="POTM01000036">
    <property type="protein sequence ID" value="TLH67189.1"/>
    <property type="molecule type" value="Genomic_DNA"/>
</dbReference>
<dbReference type="InterPro" id="IPR050100">
    <property type="entry name" value="TRAFAC_GTPase_members"/>
</dbReference>
<dbReference type="NCBIfam" id="NF003478">
    <property type="entry name" value="PRK05124.1"/>
    <property type="match status" value="1"/>
</dbReference>
<protein>
    <recommendedName>
        <fullName evidence="12 13">Multifunctional fusion protein</fullName>
    </recommendedName>
    <domain>
        <recommendedName>
            <fullName evidence="12">Sulfate adenylyltransferase subunit 1</fullName>
            <ecNumber evidence="12">2.7.7.4</ecNumber>
        </recommendedName>
        <alternativeName>
            <fullName evidence="12">ATP-sulfurylase large subunit</fullName>
        </alternativeName>
        <alternativeName>
            <fullName evidence="12">Sulfate adenylate transferase</fullName>
            <shortName evidence="12">SAT</shortName>
        </alternativeName>
    </domain>
    <domain>
        <recommendedName>
            <fullName evidence="13">Adenylyl-sulfate kinase</fullName>
            <ecNumber evidence="13">2.7.1.25</ecNumber>
        </recommendedName>
        <alternativeName>
            <fullName evidence="13">APS kinase</fullName>
        </alternativeName>
        <alternativeName>
            <fullName evidence="13">ATP adenosine-5'-phosphosulfate 3'-phosphotransferase</fullName>
        </alternativeName>
        <alternativeName>
            <fullName evidence="13">Adenosine-5'-phosphosulfate kinase</fullName>
        </alternativeName>
    </domain>
</protein>
<dbReference type="NCBIfam" id="NF003013">
    <property type="entry name" value="PRK03846.1"/>
    <property type="match status" value="1"/>
</dbReference>
<comment type="function">
    <text evidence="2">APS kinase catalyzes the synthesis of activated sulfate.</text>
</comment>
<feature type="binding site" evidence="12">
    <location>
        <begin position="143"/>
        <end position="146"/>
    </location>
    <ligand>
        <name>GTP</name>
        <dbReference type="ChEBI" id="CHEBI:37565"/>
    </ligand>
</feature>
<keyword evidence="13 14" id="KW-0418">Kinase</keyword>
<dbReference type="Proteomes" id="UP000309984">
    <property type="component" value="Unassembled WGS sequence"/>
</dbReference>
<dbReference type="PROSITE" id="PS00301">
    <property type="entry name" value="G_TR_1"/>
    <property type="match status" value="1"/>
</dbReference>
<evidence type="ECO:0000313" key="14">
    <source>
        <dbReference type="EMBL" id="TLH67189.1"/>
    </source>
</evidence>
<dbReference type="GO" id="GO:0005525">
    <property type="term" value="F:GTP binding"/>
    <property type="evidence" value="ECO:0007669"/>
    <property type="project" value="UniProtKB-UniRule"/>
</dbReference>
<comment type="similarity">
    <text evidence="3">In the C-terminal section; belongs to the APS kinase family.</text>
</comment>
<evidence type="ECO:0000256" key="13">
    <source>
        <dbReference type="HAMAP-Rule" id="MF_00065"/>
    </source>
</evidence>
<evidence type="ECO:0000256" key="5">
    <source>
        <dbReference type="ARBA" id="ARBA00022679"/>
    </source>
</evidence>
<name>A0A7I7ZM89_9MYCO</name>
<dbReference type="InterPro" id="IPR044139">
    <property type="entry name" value="CysN_NoDQ_III"/>
</dbReference>
<comment type="pathway">
    <text evidence="13">Sulfur metabolism; hydrogen sulfide biosynthesis; sulfite from sulfate: step 2/3.</text>
</comment>
<dbReference type="PANTHER" id="PTHR23115">
    <property type="entry name" value="TRANSLATION FACTOR"/>
    <property type="match status" value="1"/>
</dbReference>
<dbReference type="GO" id="GO:0004781">
    <property type="term" value="F:sulfate adenylyltransferase (ATP) activity"/>
    <property type="evidence" value="ECO:0007669"/>
    <property type="project" value="UniProtKB-UniRule"/>
</dbReference>
<dbReference type="Gene3D" id="2.40.30.10">
    <property type="entry name" value="Translation factors"/>
    <property type="match status" value="2"/>
</dbReference>
<feature type="binding site" evidence="12">
    <location>
        <begin position="11"/>
        <end position="18"/>
    </location>
    <ligand>
        <name>GTP</name>
        <dbReference type="ChEBI" id="CHEBI:37565"/>
    </ligand>
</feature>
<sequence length="615" mass="67833">MATLLRIATAGSVDDGKSTLIGRLLYDSKAVMEDQLAAVERTSKERGHGYTDLALVTDGLRAEREQGITIDVAYRYFATAKRKFIIADTPGHIQYTRNMVTGTSTAQLAIVLVDARHGLLEQSRRHAFLASLLGIQHIVLAVNKMDLIDWDRERFEKIRDDFHEFVARLDIQDVTTIPLSALAGDNVVTKSDKTPWYEGPSLLSHLEEVYIAGDRNLMDVRFPVQYVIRPQTHEHADHRSYAGTVASGVMRPGDEIIVLPAGKTSTITAIDGPTGPLEEAFAPMAVSVSLADDIDISRGDMIARVHNQPHTTQEFDATVCWMSDDAALEPGRDYIIKHTTRTTRARVSDLDYRLDVNTLHRDKSATALKLNELGRVTLRTQQPLLLDEYSRNAVTGSFILIDPDTNGTVAAGMVRDTTPAASRSATPNAVRHANLVTAEDRLSKGSTVWFTGLSGSGKSSVAMLVERKLLELGRPAYVLDGDNLRHGLNSDLGFSMADRSENLRRLAHIATLLADSGQIVLVPAISPLEEHRELARKVHTDQGFEFFEVFMDTPLADCEARDPKGLYAKARAGEITHFTGIDSPYQRPKNPDLKLSPEDLDAQAQRVVDMLVAPR</sequence>
<evidence type="ECO:0000256" key="8">
    <source>
        <dbReference type="ARBA" id="ARBA00022840"/>
    </source>
</evidence>
<reference evidence="14 15" key="1">
    <citation type="submission" date="2018-01" db="EMBL/GenBank/DDBJ databases">
        <title>Comparative genomics of Mycobacterium mucogenicum and Mycobacterium neoaurum clade members emphasizing tRNA and non-coding RNA.</title>
        <authorList>
            <person name="Behra P.R.K."/>
            <person name="Pettersson B.M.F."/>
            <person name="Das S."/>
            <person name="Dasgupta S."/>
            <person name="Kirsebom L.A."/>
        </authorList>
    </citation>
    <scope>NUCLEOTIDE SEQUENCE [LARGE SCALE GENOMIC DNA]</scope>
    <source>
        <strain evidence="14 15">DSM 45104</strain>
    </source>
</reference>
<dbReference type="AlphaFoldDB" id="A0A7I7ZM89"/>
<dbReference type="InterPro" id="IPR011779">
    <property type="entry name" value="SO4_adenylTrfase_lsu"/>
</dbReference>
<accession>A0A7I7ZM89</accession>
<dbReference type="GO" id="GO:0003924">
    <property type="term" value="F:GTPase activity"/>
    <property type="evidence" value="ECO:0007669"/>
    <property type="project" value="InterPro"/>
</dbReference>
<dbReference type="GO" id="GO:0004020">
    <property type="term" value="F:adenylylsulfate kinase activity"/>
    <property type="evidence" value="ECO:0007669"/>
    <property type="project" value="UniProtKB-UniRule"/>
</dbReference>
<dbReference type="GO" id="GO:0005524">
    <property type="term" value="F:ATP binding"/>
    <property type="evidence" value="ECO:0007669"/>
    <property type="project" value="UniProtKB-UniRule"/>
</dbReference>
<dbReference type="InterPro" id="IPR044138">
    <property type="entry name" value="CysN_II"/>
</dbReference>
<comment type="subunit">
    <text evidence="12">Heterodimer composed of CysD, the smaller subunit, and CysN.</text>
</comment>
<dbReference type="CDD" id="cd04166">
    <property type="entry name" value="CysN_ATPS"/>
    <property type="match status" value="1"/>
</dbReference>
<dbReference type="SUPFAM" id="SSF50465">
    <property type="entry name" value="EF-Tu/eEF-1alpha/eIF2-gamma C-terminal domain"/>
    <property type="match status" value="1"/>
</dbReference>
<dbReference type="PROSITE" id="PS51722">
    <property type="entry name" value="G_TR_2"/>
    <property type="match status" value="1"/>
</dbReference>
<dbReference type="CDD" id="cd02027">
    <property type="entry name" value="APSK"/>
    <property type="match status" value="1"/>
</dbReference>
<dbReference type="NCBIfam" id="TIGR02034">
    <property type="entry name" value="CysN"/>
    <property type="match status" value="1"/>
</dbReference>
<dbReference type="HAMAP" id="MF_00062">
    <property type="entry name" value="Sulf_adenylyltr_sub1"/>
    <property type="match status" value="1"/>
</dbReference>
<keyword evidence="8 12" id="KW-0067">ATP-binding</keyword>
<comment type="similarity">
    <text evidence="12">Belongs to the TRAFAC class translation factor GTPase superfamily. Classic translation factor GTPase family. CysN/NodQ subfamily.</text>
</comment>
<dbReference type="CDD" id="cd04095">
    <property type="entry name" value="CysN_NoDQ_III"/>
    <property type="match status" value="1"/>
</dbReference>
<keyword evidence="10" id="KW-0511">Multifunctional enzyme</keyword>